<protein>
    <submittedName>
        <fullName evidence="1">Uncharacterized protein</fullName>
    </submittedName>
</protein>
<gene>
    <name evidence="1" type="ORF">B7492_29610</name>
</gene>
<dbReference type="Proteomes" id="UP000192932">
    <property type="component" value="Plasmid unnamed1"/>
</dbReference>
<evidence type="ECO:0000313" key="1">
    <source>
        <dbReference type="EMBL" id="ARJ25269.1"/>
    </source>
</evidence>
<proteinExistence type="predicted"/>
<organism evidence="1 2">
    <name type="scientific">Bacillus mycoides</name>
    <dbReference type="NCBI Taxonomy" id="1405"/>
    <lineage>
        <taxon>Bacteria</taxon>
        <taxon>Bacillati</taxon>
        <taxon>Bacillota</taxon>
        <taxon>Bacilli</taxon>
        <taxon>Bacillales</taxon>
        <taxon>Bacillaceae</taxon>
        <taxon>Bacillus</taxon>
        <taxon>Bacillus cereus group</taxon>
    </lineage>
</organism>
<dbReference type="EMBL" id="CP020744">
    <property type="protein sequence ID" value="ARJ25269.1"/>
    <property type="molecule type" value="Genomic_DNA"/>
</dbReference>
<sequence length="349" mass="42088">MKILLEERRIFEYETDENTRYLIFSNESLKKYVYNAASIFIKKGDFSYPQKWLISDNFETRELLTPINDFDSSIYEYMFHIDWPLVERVTQILKPYGIQVAEEPNGVRMRDLNGLLRLEEIPQEVQDEIRGALAEEDLRTYEEFQVFECYSCKEKGNEEFFIINGDNDIILSDISYDQTDWFSDKYIVETYRKKTHSNTEYVFKTDRDEWFIYSPGDSDSNYWVLEHIYDDELEDFPLSSYIKVETEKRDIPEREDEIVFQRYFNKDTPYDFYYSDKMFALKILQDEGRFNMANINGKWERYTEMVLKGEEPFCKWDDMKYVGSGIFGDIKEEKLTQEEIMNFAVEMRV</sequence>
<accession>A0A1W6AHE7</accession>
<dbReference type="AlphaFoldDB" id="A0A1W6AHE7"/>
<name>A0A1W6AHE7_BACMY</name>
<geneLocation type="plasmid" evidence="1 2">
    <name>unnamed1</name>
</geneLocation>
<keyword evidence="1" id="KW-0614">Plasmid</keyword>
<reference evidence="1 2" key="1">
    <citation type="submission" date="2017-04" db="EMBL/GenBank/DDBJ databases">
        <title>The Characteristic of a Fine Plant Growth-Promoting Rhizobacteria Bacillus mycoides Gnyt1 and its Whole Genome Sequencing Analysis.</title>
        <authorList>
            <person name="Li J.H."/>
            <person name="Yao T."/>
        </authorList>
    </citation>
    <scope>NUCLEOTIDE SEQUENCE [LARGE SCALE GENOMIC DNA]</scope>
    <source>
        <strain evidence="1 2">Gnyt1</strain>
        <plasmid evidence="2">Plasmid unnamed1</plasmid>
    </source>
</reference>
<dbReference type="RefSeq" id="WP_085313059.1">
    <property type="nucleotide sequence ID" value="NZ_CP020744.1"/>
</dbReference>
<evidence type="ECO:0000313" key="2">
    <source>
        <dbReference type="Proteomes" id="UP000192932"/>
    </source>
</evidence>